<evidence type="ECO:0000259" key="5">
    <source>
        <dbReference type="PROSITE" id="PS50111"/>
    </source>
</evidence>
<comment type="caution">
    <text evidence="7">The sequence shown here is derived from an EMBL/GenBank/DDBJ whole genome shotgun (WGS) entry which is preliminary data.</text>
</comment>
<feature type="transmembrane region" description="Helical" evidence="4">
    <location>
        <begin position="12"/>
        <end position="33"/>
    </location>
</feature>
<protein>
    <submittedName>
        <fullName evidence="7">Methyl-accepting chemotaxis protein</fullName>
    </submittedName>
</protein>
<evidence type="ECO:0000256" key="1">
    <source>
        <dbReference type="ARBA" id="ARBA00022481"/>
    </source>
</evidence>
<dbReference type="RefSeq" id="WP_408160097.1">
    <property type="nucleotide sequence ID" value="NZ_JAQQFM010000010.1"/>
</dbReference>
<keyword evidence="3" id="KW-0807">Transducer</keyword>
<gene>
    <name evidence="7" type="ORF">PQR62_21580</name>
</gene>
<dbReference type="InterPro" id="IPR051310">
    <property type="entry name" value="MCP_chemotaxis"/>
</dbReference>
<dbReference type="CDD" id="cd19411">
    <property type="entry name" value="MCP2201-like_sensor"/>
    <property type="match status" value="1"/>
</dbReference>
<dbReference type="PANTHER" id="PTHR43531:SF14">
    <property type="entry name" value="METHYL-ACCEPTING CHEMOTAXIS PROTEIN I-RELATED"/>
    <property type="match status" value="1"/>
</dbReference>
<dbReference type="Proteomes" id="UP001629246">
    <property type="component" value="Unassembled WGS sequence"/>
</dbReference>
<feature type="domain" description="Methyl-accepting transducer" evidence="5">
    <location>
        <begin position="272"/>
        <end position="501"/>
    </location>
</feature>
<evidence type="ECO:0000313" key="7">
    <source>
        <dbReference type="EMBL" id="MFL9926877.1"/>
    </source>
</evidence>
<dbReference type="Pfam" id="PF00015">
    <property type="entry name" value="MCPsignal"/>
    <property type="match status" value="1"/>
</dbReference>
<accession>A0ABW9AFS3</accession>
<evidence type="ECO:0000256" key="3">
    <source>
        <dbReference type="PROSITE-ProRule" id="PRU00284"/>
    </source>
</evidence>
<keyword evidence="1" id="KW-0488">Methylation</keyword>
<name>A0ABW9AFS3_9BURK</name>
<feature type="domain" description="HAMP" evidence="6">
    <location>
        <begin position="212"/>
        <end position="267"/>
    </location>
</feature>
<feature type="transmembrane region" description="Helical" evidence="4">
    <location>
        <begin position="188"/>
        <end position="210"/>
    </location>
</feature>
<dbReference type="Gene3D" id="1.10.287.950">
    <property type="entry name" value="Methyl-accepting chemotaxis protein"/>
    <property type="match status" value="1"/>
</dbReference>
<evidence type="ECO:0000259" key="6">
    <source>
        <dbReference type="PROSITE" id="PS50885"/>
    </source>
</evidence>
<evidence type="ECO:0000256" key="4">
    <source>
        <dbReference type="SAM" id="Phobius"/>
    </source>
</evidence>
<dbReference type="CDD" id="cd06225">
    <property type="entry name" value="HAMP"/>
    <property type="match status" value="1"/>
</dbReference>
<dbReference type="PANTHER" id="PTHR43531">
    <property type="entry name" value="PROTEIN ICFG"/>
    <property type="match status" value="1"/>
</dbReference>
<evidence type="ECO:0000313" key="8">
    <source>
        <dbReference type="Proteomes" id="UP001629246"/>
    </source>
</evidence>
<comment type="similarity">
    <text evidence="2">Belongs to the methyl-accepting chemotaxis (MCP) protein family.</text>
</comment>
<keyword evidence="4" id="KW-0472">Membrane</keyword>
<dbReference type="EMBL" id="JAQQFM010000010">
    <property type="protein sequence ID" value="MFL9926877.1"/>
    <property type="molecule type" value="Genomic_DNA"/>
</dbReference>
<keyword evidence="4" id="KW-1133">Transmembrane helix</keyword>
<reference evidence="7 8" key="1">
    <citation type="journal article" date="2024" name="Chem. Sci.">
        <title>Discovery of megapolipeptins by genome mining of a Burkholderiales bacteria collection.</title>
        <authorList>
            <person name="Paulo B.S."/>
            <person name="Recchia M.J.J."/>
            <person name="Lee S."/>
            <person name="Fergusson C.H."/>
            <person name="Romanowski S.B."/>
            <person name="Hernandez A."/>
            <person name="Krull N."/>
            <person name="Liu D.Y."/>
            <person name="Cavanagh H."/>
            <person name="Bos A."/>
            <person name="Gray C.A."/>
            <person name="Murphy B.T."/>
            <person name="Linington R.G."/>
            <person name="Eustaquio A.S."/>
        </authorList>
    </citation>
    <scope>NUCLEOTIDE SEQUENCE [LARGE SCALE GENOMIC DNA]</scope>
    <source>
        <strain evidence="7 8">RL21-008-BIB-A</strain>
    </source>
</reference>
<keyword evidence="4" id="KW-0812">Transmembrane</keyword>
<organism evidence="7 8">
    <name type="scientific">Herbaspirillum lusitanum</name>
    <dbReference type="NCBI Taxonomy" id="213312"/>
    <lineage>
        <taxon>Bacteria</taxon>
        <taxon>Pseudomonadati</taxon>
        <taxon>Pseudomonadota</taxon>
        <taxon>Betaproteobacteria</taxon>
        <taxon>Burkholderiales</taxon>
        <taxon>Oxalobacteraceae</taxon>
        <taxon>Herbaspirillum</taxon>
    </lineage>
</organism>
<sequence>MKWNDVRVSVRLSAGITGLLVAMIAVAAVTQYYSARSMEHAQEQVREYDQRIISAVRWLGTAELTSERMVAALNTSDGDLAMRYEQDAQAGMEQTLAMGKQIAAQDLSAADRSALGNVDAARSTVNGVAGKTRELSYKGDIGGTQSMIEHDLKPAIAAYHGALRKFVALEEQQRDAVLGQVAQQRRQLMMIGLACALALLAAGILMSHLLARSITRPLKQAIELAEKIARGNLLRDEPAPGAARRDEFGQLQQALERMSDGLRTLVARVRSGVGSVSVATSEIASGNQELAHRTEQTVGNLQITAASMEQFTGTIAQSAGTAQQASQLAAQAAQTATRGGKAMGDVVERMAQISASSRKIAEITSVIDGIAFQTNILALNAAVEAARAGDQGRGFAVVAGEVRSLAQRSAQAAREIRELIDSSMHTVAAGSQQVGQAGATMQEIVGDVHRVSGLINEITAAASEQNAGINQVNSALGDLDAMTQQNAALVEEASAAAESLRDQAAELAQLVSVFEIGAELSTLSAMRGVSQATLPLAHSLSISA</sequence>
<dbReference type="Pfam" id="PF00672">
    <property type="entry name" value="HAMP"/>
    <property type="match status" value="1"/>
</dbReference>
<dbReference type="PROSITE" id="PS50111">
    <property type="entry name" value="CHEMOTAXIS_TRANSDUC_2"/>
    <property type="match status" value="1"/>
</dbReference>
<dbReference type="InterPro" id="IPR004089">
    <property type="entry name" value="MCPsignal_dom"/>
</dbReference>
<dbReference type="SMART" id="SM00304">
    <property type="entry name" value="HAMP"/>
    <property type="match status" value="1"/>
</dbReference>
<proteinExistence type="inferred from homology"/>
<dbReference type="PROSITE" id="PS50885">
    <property type="entry name" value="HAMP"/>
    <property type="match status" value="1"/>
</dbReference>
<dbReference type="InterPro" id="IPR047347">
    <property type="entry name" value="YvaQ-like_sensor"/>
</dbReference>
<evidence type="ECO:0000256" key="2">
    <source>
        <dbReference type="ARBA" id="ARBA00029447"/>
    </source>
</evidence>
<dbReference type="SMART" id="SM00283">
    <property type="entry name" value="MA"/>
    <property type="match status" value="1"/>
</dbReference>
<dbReference type="InterPro" id="IPR003660">
    <property type="entry name" value="HAMP_dom"/>
</dbReference>
<keyword evidence="8" id="KW-1185">Reference proteome</keyword>
<dbReference type="SUPFAM" id="SSF58104">
    <property type="entry name" value="Methyl-accepting chemotaxis protein (MCP) signaling domain"/>
    <property type="match status" value="1"/>
</dbReference>